<name>A0AAN7S6T8_9COLE</name>
<dbReference type="InterPro" id="IPR023230">
    <property type="entry name" value="Glyco_hydro_2_CS"/>
</dbReference>
<keyword evidence="7" id="KW-0732">Signal</keyword>
<dbReference type="InterPro" id="IPR013783">
    <property type="entry name" value="Ig-like_fold"/>
</dbReference>
<keyword evidence="8 12" id="KW-0378">Hydrolase</keyword>
<dbReference type="SUPFAM" id="SSF49303">
    <property type="entry name" value="beta-Galactosidase/glucuronidase domain"/>
    <property type="match status" value="1"/>
</dbReference>
<gene>
    <name evidence="16" type="ORF">RN001_013066</name>
</gene>
<dbReference type="Pfam" id="PF02837">
    <property type="entry name" value="Glyco_hydro_2_N"/>
    <property type="match status" value="1"/>
</dbReference>
<dbReference type="GO" id="GO:0005615">
    <property type="term" value="C:extracellular space"/>
    <property type="evidence" value="ECO:0007669"/>
    <property type="project" value="TreeGrafter"/>
</dbReference>
<dbReference type="PANTHER" id="PTHR10066">
    <property type="entry name" value="BETA-GLUCURONIDASE"/>
    <property type="match status" value="1"/>
</dbReference>
<dbReference type="Proteomes" id="UP001353858">
    <property type="component" value="Unassembled WGS sequence"/>
</dbReference>
<dbReference type="InterPro" id="IPR036156">
    <property type="entry name" value="Beta-gal/glucu_dom_sf"/>
</dbReference>
<dbReference type="NCBIfam" id="NF007538">
    <property type="entry name" value="PRK10150.1"/>
    <property type="match status" value="1"/>
</dbReference>
<dbReference type="InterPro" id="IPR006103">
    <property type="entry name" value="Glyco_hydro_2_cat"/>
</dbReference>
<evidence type="ECO:0000256" key="1">
    <source>
        <dbReference type="ARBA" id="ARBA00003025"/>
    </source>
</evidence>
<evidence type="ECO:0000313" key="17">
    <source>
        <dbReference type="Proteomes" id="UP001353858"/>
    </source>
</evidence>
<dbReference type="PRINTS" id="PR00132">
    <property type="entry name" value="GLHYDRLASE2"/>
</dbReference>
<organism evidence="16 17">
    <name type="scientific">Aquatica leii</name>
    <dbReference type="NCBI Taxonomy" id="1421715"/>
    <lineage>
        <taxon>Eukaryota</taxon>
        <taxon>Metazoa</taxon>
        <taxon>Ecdysozoa</taxon>
        <taxon>Arthropoda</taxon>
        <taxon>Hexapoda</taxon>
        <taxon>Insecta</taxon>
        <taxon>Pterygota</taxon>
        <taxon>Neoptera</taxon>
        <taxon>Endopterygota</taxon>
        <taxon>Coleoptera</taxon>
        <taxon>Polyphaga</taxon>
        <taxon>Elateriformia</taxon>
        <taxon>Elateroidea</taxon>
        <taxon>Lampyridae</taxon>
        <taxon>Luciolinae</taxon>
        <taxon>Aquatica</taxon>
    </lineage>
</organism>
<comment type="catalytic activity">
    <reaction evidence="12">
        <text>a beta-D-glucuronoside + H2O = D-glucuronate + an alcohol</text>
        <dbReference type="Rhea" id="RHEA:17633"/>
        <dbReference type="ChEBI" id="CHEBI:15377"/>
        <dbReference type="ChEBI" id="CHEBI:30879"/>
        <dbReference type="ChEBI" id="CHEBI:58720"/>
        <dbReference type="ChEBI" id="CHEBI:83411"/>
        <dbReference type="EC" id="3.2.1.31"/>
    </reaction>
</comment>
<evidence type="ECO:0000256" key="7">
    <source>
        <dbReference type="ARBA" id="ARBA00022729"/>
    </source>
</evidence>
<feature type="domain" description="Glycoside hydrolase family 2 immunoglobulin-like beta-sandwich" evidence="13">
    <location>
        <begin position="412"/>
        <end position="511"/>
    </location>
</feature>
<comment type="subunit">
    <text evidence="4 12">Homotetramer.</text>
</comment>
<dbReference type="Gene3D" id="2.60.120.260">
    <property type="entry name" value="Galactose-binding domain-like"/>
    <property type="match status" value="1"/>
</dbReference>
<comment type="function">
    <text evidence="1 12">Plays an important role in the degradation of dermatan and keratan sulfates.</text>
</comment>
<proteinExistence type="inferred from homology"/>
<comment type="similarity">
    <text evidence="3 12">Belongs to the glycosyl hydrolase 2 family.</text>
</comment>
<evidence type="ECO:0000313" key="16">
    <source>
        <dbReference type="EMBL" id="KAK4873706.1"/>
    </source>
</evidence>
<dbReference type="Pfam" id="PF00703">
    <property type="entry name" value="Glyco_hydro_2"/>
    <property type="match status" value="1"/>
</dbReference>
<dbReference type="PROSITE" id="PS00608">
    <property type="entry name" value="GLYCOSYL_HYDROL_F2_2"/>
    <property type="match status" value="1"/>
</dbReference>
<dbReference type="InterPro" id="IPR008979">
    <property type="entry name" value="Galactose-bd-like_sf"/>
</dbReference>
<comment type="activity regulation">
    <text evidence="12">Inhibited by L-aspartic acid.</text>
</comment>
<keyword evidence="11 12" id="KW-0326">Glycosidase</keyword>
<keyword evidence="17" id="KW-1185">Reference proteome</keyword>
<evidence type="ECO:0000259" key="15">
    <source>
        <dbReference type="Pfam" id="PF02837"/>
    </source>
</evidence>
<dbReference type="PANTHER" id="PTHR10066:SF67">
    <property type="entry name" value="BETA-GLUCURONIDASE"/>
    <property type="match status" value="1"/>
</dbReference>
<evidence type="ECO:0000256" key="9">
    <source>
        <dbReference type="ARBA" id="ARBA00023180"/>
    </source>
</evidence>
<accession>A0AAN7S6T8</accession>
<dbReference type="SUPFAM" id="SSF49785">
    <property type="entry name" value="Galactose-binding domain-like"/>
    <property type="match status" value="1"/>
</dbReference>
<dbReference type="GO" id="GO:0005764">
    <property type="term" value="C:lysosome"/>
    <property type="evidence" value="ECO:0007669"/>
    <property type="project" value="UniProtKB-SubCell"/>
</dbReference>
<evidence type="ECO:0000256" key="4">
    <source>
        <dbReference type="ARBA" id="ARBA00011881"/>
    </source>
</evidence>
<dbReference type="AlphaFoldDB" id="A0AAN7S6T8"/>
<dbReference type="Gene3D" id="3.20.20.80">
    <property type="entry name" value="Glycosidases"/>
    <property type="match status" value="1"/>
</dbReference>
<dbReference type="SUPFAM" id="SSF51445">
    <property type="entry name" value="(Trans)glycosidases"/>
    <property type="match status" value="1"/>
</dbReference>
<evidence type="ECO:0000256" key="3">
    <source>
        <dbReference type="ARBA" id="ARBA00007401"/>
    </source>
</evidence>
<sequence length="836" mass="96864">MNYKRKSCWGRILVLDCYQLHNGANSLNVASESSLMRSTKGVKSIKNVDLLDIWCQSKKSNKTLAVIEKLYSLLALDECPDDFRKELMTTSRQFCLNMNNKWKEVSRSRKRLLEHHEAWIQQIQYSSTELSKPGPKRSRGRPMKPFNEALLKTKKRRLAELAASRISDEMQFAVEMIRVTTEIEAETSSLTPSQALALYLDLDLSENKYKVLSLSSINCILYPRESETREVVRLDGLWNFLVDSSNDSCIRSKIKWFEKDLSKLNDVEIHKMPVPSSYNDITTNIKIRDHVGVVWYDRTFFVPENWNAKNVFLRFSSVNYAAQVWVNGKQVIQHDIGHLPFENEVSSFLNFGKNNIITVSCNNTLSNDTVPQGYVEKEDTDYGPSLIQHYTFDFFNYAGIHRSVFLYTTPKAYIRDIAVTTDVSQNTGFVHYVISHLNKKPVNCIVTLLDKLENTVVVNNNSEGVLEVKEAKLWWPYLMDPNAGYLYTLKVELHNSDGKIIDVYRQPIGIRSISWTNTTLMLNNRPIYFHGFGKHEDSDMRGKGFDWPVVIRDYNLIKWIGGNSFRTSHYPYADEIMDLADELGIMVIDECPSVDTELFSSELLENHKRSLTELYNRDKNRPSVIMWSIANEPRTQSNAASDYFKKIANHIKTLDKTRPVTLAFVKTVEEDKVGSHVDVISFNRYNAWYKNSGNLNMIVKNVVDEATAWHKKYNKPVLMTEYGADAVAGLHIYPEYIWSEEFQLILMENHFKAFDILRKEDWFVGEFIWNFADFKTAQTFKRVGGNKKGIFTRDRQPKASAHHLRRRYNLLAQELYDAPLPSNFEQYFLTNAHNEL</sequence>
<keyword evidence="9" id="KW-0325">Glycoprotein</keyword>
<keyword evidence="10 12" id="KW-0458">Lysosome</keyword>
<feature type="domain" description="Glycoside hydrolase family 2 catalytic" evidence="14">
    <location>
        <begin position="516"/>
        <end position="811"/>
    </location>
</feature>
<evidence type="ECO:0000256" key="11">
    <source>
        <dbReference type="ARBA" id="ARBA00023295"/>
    </source>
</evidence>
<evidence type="ECO:0000256" key="6">
    <source>
        <dbReference type="ARBA" id="ARBA00016205"/>
    </source>
</evidence>
<evidence type="ECO:0000256" key="5">
    <source>
        <dbReference type="ARBA" id="ARBA00012761"/>
    </source>
</evidence>
<reference evidence="17" key="1">
    <citation type="submission" date="2023-01" db="EMBL/GenBank/DDBJ databases">
        <title>Key to firefly adult light organ development and bioluminescence: homeobox transcription factors regulate luciferase expression and transportation to peroxisome.</title>
        <authorList>
            <person name="Fu X."/>
        </authorList>
    </citation>
    <scope>NUCLEOTIDE SEQUENCE [LARGE SCALE GENOMIC DNA]</scope>
</reference>
<dbReference type="InterPro" id="IPR006102">
    <property type="entry name" value="Ig-like_GH2"/>
</dbReference>
<feature type="domain" description="Glycosyl hydrolases family 2 sugar binding" evidence="15">
    <location>
        <begin position="233"/>
        <end position="410"/>
    </location>
</feature>
<comment type="subcellular location">
    <subcellularLocation>
        <location evidence="2">Lysosome</location>
    </subcellularLocation>
</comment>
<dbReference type="InterPro" id="IPR017853">
    <property type="entry name" value="GH"/>
</dbReference>
<dbReference type="InterPro" id="IPR006104">
    <property type="entry name" value="Glyco_hydro_2_N"/>
</dbReference>
<dbReference type="GO" id="GO:0005975">
    <property type="term" value="P:carbohydrate metabolic process"/>
    <property type="evidence" value="ECO:0007669"/>
    <property type="project" value="InterPro"/>
</dbReference>
<dbReference type="FunFam" id="2.60.40.10:FF:000628">
    <property type="entry name" value="Beta-glucuronidase"/>
    <property type="match status" value="1"/>
</dbReference>
<dbReference type="FunFam" id="3.20.20.80:FF:000029">
    <property type="entry name" value="Beta-glucuronidase"/>
    <property type="match status" value="1"/>
</dbReference>
<dbReference type="EMBL" id="JARPUR010000006">
    <property type="protein sequence ID" value="KAK4873706.1"/>
    <property type="molecule type" value="Genomic_DNA"/>
</dbReference>
<dbReference type="InterPro" id="IPR023232">
    <property type="entry name" value="Glyco_hydro_2_AS"/>
</dbReference>
<evidence type="ECO:0000259" key="14">
    <source>
        <dbReference type="Pfam" id="PF02836"/>
    </source>
</evidence>
<dbReference type="Gene3D" id="2.60.40.10">
    <property type="entry name" value="Immunoglobulins"/>
    <property type="match status" value="1"/>
</dbReference>
<protein>
    <recommendedName>
        <fullName evidence="6 12">Beta-glucuronidase</fullName>
        <ecNumber evidence="5 12">3.2.1.31</ecNumber>
    </recommendedName>
</protein>
<comment type="caution">
    <text evidence="16">The sequence shown here is derived from an EMBL/GenBank/DDBJ whole genome shotgun (WGS) entry which is preliminary data.</text>
</comment>
<evidence type="ECO:0000256" key="12">
    <source>
        <dbReference type="RuleBase" id="RU361154"/>
    </source>
</evidence>
<dbReference type="Pfam" id="PF02836">
    <property type="entry name" value="Glyco_hydro_2_C"/>
    <property type="match status" value="1"/>
</dbReference>
<evidence type="ECO:0000256" key="2">
    <source>
        <dbReference type="ARBA" id="ARBA00004371"/>
    </source>
</evidence>
<evidence type="ECO:0000256" key="10">
    <source>
        <dbReference type="ARBA" id="ARBA00023228"/>
    </source>
</evidence>
<dbReference type="InterPro" id="IPR006101">
    <property type="entry name" value="Glyco_hydro_2"/>
</dbReference>
<dbReference type="EC" id="3.2.1.31" evidence="5 12"/>
<evidence type="ECO:0000256" key="8">
    <source>
        <dbReference type="ARBA" id="ARBA00022801"/>
    </source>
</evidence>
<dbReference type="GO" id="GO:0019391">
    <property type="term" value="P:glucuronoside catabolic process"/>
    <property type="evidence" value="ECO:0007669"/>
    <property type="project" value="TreeGrafter"/>
</dbReference>
<dbReference type="GO" id="GO:0004566">
    <property type="term" value="F:beta-glucuronidase activity"/>
    <property type="evidence" value="ECO:0007669"/>
    <property type="project" value="UniProtKB-EC"/>
</dbReference>
<dbReference type="GO" id="GO:0030246">
    <property type="term" value="F:carbohydrate binding"/>
    <property type="evidence" value="ECO:0007669"/>
    <property type="project" value="TreeGrafter"/>
</dbReference>
<dbReference type="FunFam" id="2.60.120.260:FF:000027">
    <property type="entry name" value="Beta-glucuronidase"/>
    <property type="match status" value="1"/>
</dbReference>
<dbReference type="PROSITE" id="PS00719">
    <property type="entry name" value="GLYCOSYL_HYDROL_F2_1"/>
    <property type="match status" value="1"/>
</dbReference>
<evidence type="ECO:0000259" key="13">
    <source>
        <dbReference type="Pfam" id="PF00703"/>
    </source>
</evidence>